<dbReference type="GO" id="GO:0000036">
    <property type="term" value="F:acyl carrier activity"/>
    <property type="evidence" value="ECO:0007669"/>
    <property type="project" value="TreeGrafter"/>
</dbReference>
<organism evidence="10 11">
    <name type="scientific">Leuconostoc citreum</name>
    <dbReference type="NCBI Taxonomy" id="33964"/>
    <lineage>
        <taxon>Bacteria</taxon>
        <taxon>Bacillati</taxon>
        <taxon>Bacillota</taxon>
        <taxon>Bacilli</taxon>
        <taxon>Lactobacillales</taxon>
        <taxon>Lactobacillaceae</taxon>
        <taxon>Leuconostoc</taxon>
    </lineage>
</organism>
<dbReference type="Gene3D" id="3.10.129.10">
    <property type="entry name" value="Hotdog Thioesterase"/>
    <property type="match status" value="1"/>
</dbReference>
<dbReference type="Pfam" id="PF20791">
    <property type="entry name" value="Acyl-ACP_TE_C"/>
    <property type="match status" value="1"/>
</dbReference>
<dbReference type="SUPFAM" id="SSF54637">
    <property type="entry name" value="Thioesterase/thiol ester dehydrase-isomerase"/>
    <property type="match status" value="2"/>
</dbReference>
<dbReference type="RefSeq" id="WP_149334516.1">
    <property type="nucleotide sequence ID" value="NZ_BJJW01000008.1"/>
</dbReference>
<dbReference type="EMBL" id="BJJW01000008">
    <property type="protein sequence ID" value="GDZ84108.1"/>
    <property type="molecule type" value="Genomic_DNA"/>
</dbReference>
<dbReference type="AlphaFoldDB" id="A0A5A5U0W3"/>
<gene>
    <name evidence="10" type="primary">fat</name>
    <name evidence="10" type="ORF">LCIT_13500</name>
</gene>
<dbReference type="CDD" id="cd00586">
    <property type="entry name" value="4HBT"/>
    <property type="match status" value="1"/>
</dbReference>
<feature type="domain" description="Acyl-ACP thioesterase N-terminal hotdog" evidence="8">
    <location>
        <begin position="3"/>
        <end position="130"/>
    </location>
</feature>
<keyword evidence="2" id="KW-0444">Lipid biosynthesis</keyword>
<dbReference type="PANTHER" id="PTHR31727">
    <property type="entry name" value="OLEOYL-ACYL CARRIER PROTEIN THIOESTERASE 1, CHLOROPLASTIC"/>
    <property type="match status" value="1"/>
</dbReference>
<evidence type="ECO:0000256" key="2">
    <source>
        <dbReference type="ARBA" id="ARBA00022516"/>
    </source>
</evidence>
<sequence length="245" mass="28462">MNSFEIKRRVEYYEADVTGKLALPMILNWAVLASKLQSDALGVGQSTHLARGLGWIILQYEVHITRRPAVNEEITIQTYAAKYNPFFVRRPFAFFDAQGEEIIRVDSIWTMIDINNRRMARLPQDIVDKYQAERVKQIPRMPNPIKILPSDDMISKDYHVRYLDIDANQHVNNSKYFEWMQDVVPTGFLETHEITSINLKYENEIHLGHTIQSQVVLGNQSSKHRIMLGDVVSAEAEFNWRNVTL</sequence>
<evidence type="ECO:0000259" key="9">
    <source>
        <dbReference type="Pfam" id="PF20791"/>
    </source>
</evidence>
<proteinExistence type="inferred from homology"/>
<dbReference type="InterPro" id="IPR002864">
    <property type="entry name" value="Acyl-ACP_thioesterase_NHD"/>
</dbReference>
<reference evidence="10 11" key="1">
    <citation type="submission" date="2019-04" db="EMBL/GenBank/DDBJ databases">
        <title>A pseudo-fructophilic Leuconostoc citreum strain F192-5 isolated from peel of satsuma mandarin: the first report for isolation and characterization of strain-dependent fructophilic-like characteristics.</title>
        <authorList>
            <person name="Maeno S."/>
            <person name="Tanizawa Y."/>
            <person name="Kajikawa A."/>
            <person name="Kanesaki Y."/>
            <person name="Kubota E."/>
            <person name="Arita M."/>
            <person name="Leon D."/>
            <person name="Endo A."/>
        </authorList>
    </citation>
    <scope>NUCLEOTIDE SEQUENCE [LARGE SCALE GENOMIC DNA]</scope>
    <source>
        <strain evidence="10 11">F192-5</strain>
    </source>
</reference>
<dbReference type="PANTHER" id="PTHR31727:SF6">
    <property type="entry name" value="OLEOYL-ACYL CARRIER PROTEIN THIOESTERASE 1, CHLOROPLASTIC"/>
    <property type="match status" value="1"/>
</dbReference>
<keyword evidence="5" id="KW-0809">Transit peptide</keyword>
<evidence type="ECO:0000313" key="11">
    <source>
        <dbReference type="Proteomes" id="UP000323274"/>
    </source>
</evidence>
<keyword evidence="7" id="KW-0275">Fatty acid biosynthesis</keyword>
<keyword evidence="4" id="KW-0276">Fatty acid metabolism</keyword>
<keyword evidence="3" id="KW-0378">Hydrolase</keyword>
<protein>
    <submittedName>
        <fullName evidence="10">Acyl-ACP thioesterase</fullName>
    </submittedName>
</protein>
<evidence type="ECO:0000256" key="6">
    <source>
        <dbReference type="ARBA" id="ARBA00023098"/>
    </source>
</evidence>
<evidence type="ECO:0000256" key="1">
    <source>
        <dbReference type="ARBA" id="ARBA00006500"/>
    </source>
</evidence>
<comment type="caution">
    <text evidence="10">The sequence shown here is derived from an EMBL/GenBank/DDBJ whole genome shotgun (WGS) entry which is preliminary data.</text>
</comment>
<evidence type="ECO:0000256" key="7">
    <source>
        <dbReference type="ARBA" id="ARBA00023160"/>
    </source>
</evidence>
<name>A0A5A5U0W3_LEUCI</name>
<keyword evidence="6" id="KW-0443">Lipid metabolism</keyword>
<dbReference type="Pfam" id="PF01643">
    <property type="entry name" value="Acyl-ACP_TE"/>
    <property type="match status" value="1"/>
</dbReference>
<dbReference type="Proteomes" id="UP000323274">
    <property type="component" value="Unassembled WGS sequence"/>
</dbReference>
<evidence type="ECO:0000256" key="4">
    <source>
        <dbReference type="ARBA" id="ARBA00022832"/>
    </source>
</evidence>
<dbReference type="InterPro" id="IPR045023">
    <property type="entry name" value="FATA/B"/>
</dbReference>
<dbReference type="InterPro" id="IPR029069">
    <property type="entry name" value="HotDog_dom_sf"/>
</dbReference>
<comment type="similarity">
    <text evidence="1">Belongs to the acyl-ACP thioesterase family.</text>
</comment>
<evidence type="ECO:0000259" key="8">
    <source>
        <dbReference type="Pfam" id="PF01643"/>
    </source>
</evidence>
<feature type="domain" description="Acyl-ACP thioesterase-like C-terminal" evidence="9">
    <location>
        <begin position="151"/>
        <end position="241"/>
    </location>
</feature>
<dbReference type="InterPro" id="IPR049427">
    <property type="entry name" value="Acyl-ACP_TE_C"/>
</dbReference>
<evidence type="ECO:0000256" key="3">
    <source>
        <dbReference type="ARBA" id="ARBA00022801"/>
    </source>
</evidence>
<evidence type="ECO:0000256" key="5">
    <source>
        <dbReference type="ARBA" id="ARBA00022946"/>
    </source>
</evidence>
<evidence type="ECO:0000313" key="10">
    <source>
        <dbReference type="EMBL" id="GDZ84108.1"/>
    </source>
</evidence>
<dbReference type="GO" id="GO:0016297">
    <property type="term" value="F:fatty acyl-[ACP] hydrolase activity"/>
    <property type="evidence" value="ECO:0007669"/>
    <property type="project" value="InterPro"/>
</dbReference>
<accession>A0A5A5U0W3</accession>